<accession>A0A9D1R4U3</accession>
<name>A0A9D1R4U3_9FIRM</name>
<organism evidence="1 2">
    <name type="scientific">Candidatus Acetatifactor stercoripullorum</name>
    <dbReference type="NCBI Taxonomy" id="2838414"/>
    <lineage>
        <taxon>Bacteria</taxon>
        <taxon>Bacillati</taxon>
        <taxon>Bacillota</taxon>
        <taxon>Clostridia</taxon>
        <taxon>Lachnospirales</taxon>
        <taxon>Lachnospiraceae</taxon>
        <taxon>Acetatifactor</taxon>
    </lineage>
</organism>
<comment type="caution">
    <text evidence="1">The sequence shown here is derived from an EMBL/GenBank/DDBJ whole genome shotgun (WGS) entry which is preliminary data.</text>
</comment>
<proteinExistence type="predicted"/>
<sequence length="178" mass="20783">MSMKERLKEAYESIRKKDPQAAAGVVEELKKLPRTQEGIFDMKSIDPDRYEAARWVYPVYAAYETACNKKEGYPDIMTQMRTINKLLKQDYTFENAAAAADMLIRTIDCMSPEIYEYYRELVDIFKENVKEIISRYLKEDGDSVWAGKDSRACELFRGAVRQACQDYVLLTEKYQVFC</sequence>
<dbReference type="Proteomes" id="UP000824265">
    <property type="component" value="Unassembled WGS sequence"/>
</dbReference>
<dbReference type="AlphaFoldDB" id="A0A9D1R4U3"/>
<protein>
    <submittedName>
        <fullName evidence="1">Uncharacterized protein</fullName>
    </submittedName>
</protein>
<gene>
    <name evidence="1" type="ORF">H9742_01110</name>
</gene>
<evidence type="ECO:0000313" key="1">
    <source>
        <dbReference type="EMBL" id="HIW80122.1"/>
    </source>
</evidence>
<evidence type="ECO:0000313" key="2">
    <source>
        <dbReference type="Proteomes" id="UP000824265"/>
    </source>
</evidence>
<reference evidence="1" key="1">
    <citation type="journal article" date="2021" name="PeerJ">
        <title>Extensive microbial diversity within the chicken gut microbiome revealed by metagenomics and culture.</title>
        <authorList>
            <person name="Gilroy R."/>
            <person name="Ravi A."/>
            <person name="Getino M."/>
            <person name="Pursley I."/>
            <person name="Horton D.L."/>
            <person name="Alikhan N.F."/>
            <person name="Baker D."/>
            <person name="Gharbi K."/>
            <person name="Hall N."/>
            <person name="Watson M."/>
            <person name="Adriaenssens E.M."/>
            <person name="Foster-Nyarko E."/>
            <person name="Jarju S."/>
            <person name="Secka A."/>
            <person name="Antonio M."/>
            <person name="Oren A."/>
            <person name="Chaudhuri R.R."/>
            <person name="La Ragione R."/>
            <person name="Hildebrand F."/>
            <person name="Pallen M.J."/>
        </authorList>
    </citation>
    <scope>NUCLEOTIDE SEQUENCE</scope>
    <source>
        <strain evidence="1">CHK195-6426</strain>
    </source>
</reference>
<reference evidence="1" key="2">
    <citation type="submission" date="2021-04" db="EMBL/GenBank/DDBJ databases">
        <authorList>
            <person name="Gilroy R."/>
        </authorList>
    </citation>
    <scope>NUCLEOTIDE SEQUENCE</scope>
    <source>
        <strain evidence="1">CHK195-6426</strain>
    </source>
</reference>
<dbReference type="EMBL" id="DXGH01000006">
    <property type="protein sequence ID" value="HIW80122.1"/>
    <property type="molecule type" value="Genomic_DNA"/>
</dbReference>